<keyword evidence="4" id="KW-1185">Reference proteome</keyword>
<evidence type="ECO:0000313" key="3">
    <source>
        <dbReference type="EMBL" id="MDR6238488.1"/>
    </source>
</evidence>
<feature type="domain" description="Outer membrane protein beta-barrel" evidence="2">
    <location>
        <begin position="43"/>
        <end position="194"/>
    </location>
</feature>
<accession>A0AAE3XKW6</accession>
<keyword evidence="1" id="KW-0732">Signal</keyword>
<dbReference type="Proteomes" id="UP001185092">
    <property type="component" value="Unassembled WGS sequence"/>
</dbReference>
<evidence type="ECO:0000256" key="1">
    <source>
        <dbReference type="ARBA" id="ARBA00022729"/>
    </source>
</evidence>
<organism evidence="3 4">
    <name type="scientific">Aureibacter tunicatorum</name>
    <dbReference type="NCBI Taxonomy" id="866807"/>
    <lineage>
        <taxon>Bacteria</taxon>
        <taxon>Pseudomonadati</taxon>
        <taxon>Bacteroidota</taxon>
        <taxon>Cytophagia</taxon>
        <taxon>Cytophagales</taxon>
        <taxon>Persicobacteraceae</taxon>
        <taxon>Aureibacter</taxon>
    </lineage>
</organism>
<dbReference type="SUPFAM" id="SSF56925">
    <property type="entry name" value="OMPA-like"/>
    <property type="match status" value="1"/>
</dbReference>
<dbReference type="AlphaFoldDB" id="A0AAE3XKW6"/>
<protein>
    <submittedName>
        <fullName evidence="3">Opacity protein-like surface antigen</fullName>
    </submittedName>
</protein>
<dbReference type="Gene3D" id="2.40.160.20">
    <property type="match status" value="1"/>
</dbReference>
<reference evidence="3" key="1">
    <citation type="submission" date="2023-07" db="EMBL/GenBank/DDBJ databases">
        <title>Genomic Encyclopedia of Type Strains, Phase IV (KMG-IV): sequencing the most valuable type-strain genomes for metagenomic binning, comparative biology and taxonomic classification.</title>
        <authorList>
            <person name="Goeker M."/>
        </authorList>
    </citation>
    <scope>NUCLEOTIDE SEQUENCE</scope>
    <source>
        <strain evidence="3">DSM 26174</strain>
    </source>
</reference>
<proteinExistence type="predicted"/>
<evidence type="ECO:0000259" key="2">
    <source>
        <dbReference type="Pfam" id="PF13505"/>
    </source>
</evidence>
<dbReference type="InterPro" id="IPR027385">
    <property type="entry name" value="Beta-barrel_OMP"/>
</dbReference>
<comment type="caution">
    <text evidence="3">The sequence shown here is derived from an EMBL/GenBank/DDBJ whole genome shotgun (WGS) entry which is preliminary data.</text>
</comment>
<sequence>MKQLTKFALIICVFIGLADNSKAQAIEKGKIMIGGSSNIRFKSEKSTEVFIVDGNKVSYDDDDDKNFNINIGAGYTVIDNLIIGLDISYLYSNLNGMFFINSGDDIQRIKMNNKLTGLDFNMFSKYYFTEQKFKPYAQIGAGYSLSRQYSGDFEQKYNGINLVGGAGAAYFITPSISVELGLNYQYTMLKNQDDADHKKKIKEIDAVVGLCFFL</sequence>
<dbReference type="InterPro" id="IPR011250">
    <property type="entry name" value="OMP/PagP_B-barrel"/>
</dbReference>
<gene>
    <name evidence="3" type="ORF">HNQ88_001525</name>
</gene>
<evidence type="ECO:0000313" key="4">
    <source>
        <dbReference type="Proteomes" id="UP001185092"/>
    </source>
</evidence>
<dbReference type="Pfam" id="PF13505">
    <property type="entry name" value="OMP_b-brl"/>
    <property type="match status" value="1"/>
</dbReference>
<dbReference type="EMBL" id="JAVDQD010000002">
    <property type="protein sequence ID" value="MDR6238488.1"/>
    <property type="molecule type" value="Genomic_DNA"/>
</dbReference>
<name>A0AAE3XKW6_9BACT</name>
<dbReference type="RefSeq" id="WP_309937999.1">
    <property type="nucleotide sequence ID" value="NZ_AP025305.1"/>
</dbReference>